<gene>
    <name evidence="1" type="ORF">SAMN02745217_03698</name>
</gene>
<dbReference type="RefSeq" id="WP_073590340.1">
    <property type="nucleotide sequence ID" value="NZ_FRFD01000011.1"/>
</dbReference>
<reference evidence="1 2" key="1">
    <citation type="submission" date="2016-12" db="EMBL/GenBank/DDBJ databases">
        <authorList>
            <person name="Song W.-J."/>
            <person name="Kurnit D.M."/>
        </authorList>
    </citation>
    <scope>NUCLEOTIDE SEQUENCE [LARGE SCALE GENOMIC DNA]</scope>
    <source>
        <strain evidence="1 2">DSM 12503</strain>
    </source>
</reference>
<protein>
    <submittedName>
        <fullName evidence="1">Uncharacterized protein</fullName>
    </submittedName>
</protein>
<accession>A0A1M7YIQ9</accession>
<dbReference type="AlphaFoldDB" id="A0A1M7YIQ9"/>
<organism evidence="1 2">
    <name type="scientific">Anaerocolumna xylanovorans DSM 12503</name>
    <dbReference type="NCBI Taxonomy" id="1121345"/>
    <lineage>
        <taxon>Bacteria</taxon>
        <taxon>Bacillati</taxon>
        <taxon>Bacillota</taxon>
        <taxon>Clostridia</taxon>
        <taxon>Lachnospirales</taxon>
        <taxon>Lachnospiraceae</taxon>
        <taxon>Anaerocolumna</taxon>
    </lineage>
</organism>
<keyword evidence="2" id="KW-1185">Reference proteome</keyword>
<dbReference type="EMBL" id="FRFD01000011">
    <property type="protein sequence ID" value="SHO52524.1"/>
    <property type="molecule type" value="Genomic_DNA"/>
</dbReference>
<name>A0A1M7YIQ9_9FIRM</name>
<evidence type="ECO:0000313" key="1">
    <source>
        <dbReference type="EMBL" id="SHO52524.1"/>
    </source>
</evidence>
<evidence type="ECO:0000313" key="2">
    <source>
        <dbReference type="Proteomes" id="UP000184612"/>
    </source>
</evidence>
<dbReference type="Proteomes" id="UP000184612">
    <property type="component" value="Unassembled WGS sequence"/>
</dbReference>
<sequence length="311" mass="36202">MKRLCEFTNFIDYGKLKEQYNIRDYELANLSVGYDDVIYLLLAGNIPERISGMFVPTKSNTDYKCIIVAADWENNELLGSELYNLGVQETNIHFIQPIGNEILLLGARAYHYRDGRTDKNAIIVDKYGNIIKKFCLGDGIEDCIVTSDKRIITSYFDEGIFGNYGWDTPLGQSGLVVWNESGGKIWENTKYDICDCYALNIDESNNLWFYYYTDFNLIKTDFHNDQIFDIDIDGSSAFLINKKQTELIFDDGYKSHKQFTGYHLKHNKIIGKFSFEILYHKSQLLLQRYTFRSSKAVFIDDNDRMFCRDFS</sequence>
<dbReference type="OrthoDB" id="6636929at2"/>
<proteinExistence type="predicted"/>
<dbReference type="STRING" id="1121345.SAMN02745217_03698"/>